<keyword evidence="8 9" id="KW-0807">Transducer</keyword>
<proteinExistence type="inferred from homology"/>
<evidence type="ECO:0000256" key="8">
    <source>
        <dbReference type="ARBA" id="ARBA00023224"/>
    </source>
</evidence>
<dbReference type="EMBL" id="JADBJN010000003">
    <property type="protein sequence ID" value="KAG5670309.1"/>
    <property type="molecule type" value="Genomic_DNA"/>
</dbReference>
<dbReference type="PRINTS" id="PR00237">
    <property type="entry name" value="GPCRRHODOPSN"/>
</dbReference>
<evidence type="ECO:0000313" key="12">
    <source>
        <dbReference type="EMBL" id="KAG5670309.1"/>
    </source>
</evidence>
<organism evidence="12 13">
    <name type="scientific">Polypedilum vanderplanki</name>
    <name type="common">Sleeping chironomid midge</name>
    <dbReference type="NCBI Taxonomy" id="319348"/>
    <lineage>
        <taxon>Eukaryota</taxon>
        <taxon>Metazoa</taxon>
        <taxon>Ecdysozoa</taxon>
        <taxon>Arthropoda</taxon>
        <taxon>Hexapoda</taxon>
        <taxon>Insecta</taxon>
        <taxon>Pterygota</taxon>
        <taxon>Neoptera</taxon>
        <taxon>Endopterygota</taxon>
        <taxon>Diptera</taxon>
        <taxon>Nematocera</taxon>
        <taxon>Chironomoidea</taxon>
        <taxon>Chironomidae</taxon>
        <taxon>Chironominae</taxon>
        <taxon>Polypedilum</taxon>
        <taxon>Polypedilum</taxon>
    </lineage>
</organism>
<keyword evidence="13" id="KW-1185">Reference proteome</keyword>
<comment type="similarity">
    <text evidence="2 9">Belongs to the G-protein coupled receptor 1 family.</text>
</comment>
<keyword evidence="5 9" id="KW-0297">G-protein coupled receptor</keyword>
<accession>A0A9J6BKK4</accession>
<evidence type="ECO:0000256" key="3">
    <source>
        <dbReference type="ARBA" id="ARBA00022692"/>
    </source>
</evidence>
<sequence length="228" mass="25605">MMDYVMSMTTSASYIDDDSASLVLVDQNSFALSELNNQLNNNNNFSSMDGEEILFALTTEALNNLTLSTITNSAVVKNEVGYRDSLSIIVPITICYLIIFIAGVLGNVITCVVIAKNKTMHTATNYYLFNLAVSDFLVLIFGMPHDMYNIWYPNSYPFSEIVCILQGLFSETSLNATILTITSFTCERYIAICHPFRHFILLASAELRKNLLLSRFLILLQRVISNDK</sequence>
<dbReference type="PANTHER" id="PTHR24243:SF232">
    <property type="entry name" value="PYROKININ 2 RECEPTOR 1-RELATED"/>
    <property type="match status" value="1"/>
</dbReference>
<keyword evidence="7 9" id="KW-0675">Receptor</keyword>
<dbReference type="OrthoDB" id="5950040at2759"/>
<evidence type="ECO:0000313" key="13">
    <source>
        <dbReference type="Proteomes" id="UP001107558"/>
    </source>
</evidence>
<dbReference type="InterPro" id="IPR000276">
    <property type="entry name" value="GPCR_Rhodpsn"/>
</dbReference>
<dbReference type="SUPFAM" id="SSF81321">
    <property type="entry name" value="Family A G protein-coupled receptor-like"/>
    <property type="match status" value="1"/>
</dbReference>
<comment type="subcellular location">
    <subcellularLocation>
        <location evidence="1">Membrane</location>
        <topology evidence="1">Multi-pass membrane protein</topology>
    </subcellularLocation>
</comment>
<gene>
    <name evidence="12" type="ORF">PVAND_000585</name>
</gene>
<dbReference type="Proteomes" id="UP001107558">
    <property type="component" value="Chromosome 3"/>
</dbReference>
<evidence type="ECO:0000256" key="5">
    <source>
        <dbReference type="ARBA" id="ARBA00023040"/>
    </source>
</evidence>
<reference evidence="12" key="1">
    <citation type="submission" date="2021-03" db="EMBL/GenBank/DDBJ databases">
        <title>Chromosome level genome of the anhydrobiotic midge Polypedilum vanderplanki.</title>
        <authorList>
            <person name="Yoshida Y."/>
            <person name="Kikawada T."/>
            <person name="Gusev O."/>
        </authorList>
    </citation>
    <scope>NUCLEOTIDE SEQUENCE</scope>
    <source>
        <strain evidence="12">NIAS01</strain>
        <tissue evidence="12">Whole body or cell culture</tissue>
    </source>
</reference>
<dbReference type="Pfam" id="PF00001">
    <property type="entry name" value="7tm_1"/>
    <property type="match status" value="1"/>
</dbReference>
<dbReference type="Gene3D" id="1.20.1070.10">
    <property type="entry name" value="Rhodopsin 7-helix transmembrane proteins"/>
    <property type="match status" value="1"/>
</dbReference>
<protein>
    <recommendedName>
        <fullName evidence="11">G-protein coupled receptors family 1 profile domain-containing protein</fullName>
    </recommendedName>
</protein>
<name>A0A9J6BKK4_POLVA</name>
<evidence type="ECO:0000256" key="7">
    <source>
        <dbReference type="ARBA" id="ARBA00023170"/>
    </source>
</evidence>
<evidence type="ECO:0000256" key="9">
    <source>
        <dbReference type="RuleBase" id="RU000688"/>
    </source>
</evidence>
<feature type="transmembrane region" description="Helical" evidence="10">
    <location>
        <begin position="126"/>
        <end position="143"/>
    </location>
</feature>
<dbReference type="AlphaFoldDB" id="A0A9J6BKK4"/>
<feature type="domain" description="G-protein coupled receptors family 1 profile" evidence="11">
    <location>
        <begin position="106"/>
        <end position="228"/>
    </location>
</feature>
<feature type="transmembrane region" description="Helical" evidence="10">
    <location>
        <begin position="88"/>
        <end position="114"/>
    </location>
</feature>
<dbReference type="InterPro" id="IPR017452">
    <property type="entry name" value="GPCR_Rhodpsn_7TM"/>
</dbReference>
<dbReference type="GO" id="GO:0008188">
    <property type="term" value="F:neuropeptide receptor activity"/>
    <property type="evidence" value="ECO:0007669"/>
    <property type="project" value="TreeGrafter"/>
</dbReference>
<dbReference type="PROSITE" id="PS50262">
    <property type="entry name" value="G_PROTEIN_RECEP_F1_2"/>
    <property type="match status" value="1"/>
</dbReference>
<keyword evidence="6 10" id="KW-0472">Membrane</keyword>
<keyword evidence="4 10" id="KW-1133">Transmembrane helix</keyword>
<comment type="caution">
    <text evidence="12">The sequence shown here is derived from an EMBL/GenBank/DDBJ whole genome shotgun (WGS) entry which is preliminary data.</text>
</comment>
<dbReference type="PANTHER" id="PTHR24243">
    <property type="entry name" value="G-PROTEIN COUPLED RECEPTOR"/>
    <property type="match status" value="1"/>
</dbReference>
<keyword evidence="3 9" id="KW-0812">Transmembrane</keyword>
<evidence type="ECO:0000256" key="4">
    <source>
        <dbReference type="ARBA" id="ARBA00022989"/>
    </source>
</evidence>
<evidence type="ECO:0000256" key="10">
    <source>
        <dbReference type="SAM" id="Phobius"/>
    </source>
</evidence>
<evidence type="ECO:0000256" key="2">
    <source>
        <dbReference type="ARBA" id="ARBA00010663"/>
    </source>
</evidence>
<evidence type="ECO:0000259" key="11">
    <source>
        <dbReference type="PROSITE" id="PS50262"/>
    </source>
</evidence>
<evidence type="ECO:0000256" key="1">
    <source>
        <dbReference type="ARBA" id="ARBA00004141"/>
    </source>
</evidence>
<dbReference type="GO" id="GO:0005886">
    <property type="term" value="C:plasma membrane"/>
    <property type="evidence" value="ECO:0007669"/>
    <property type="project" value="TreeGrafter"/>
</dbReference>
<evidence type="ECO:0000256" key="6">
    <source>
        <dbReference type="ARBA" id="ARBA00023136"/>
    </source>
</evidence>
<dbReference type="PROSITE" id="PS00237">
    <property type="entry name" value="G_PROTEIN_RECEP_F1_1"/>
    <property type="match status" value="1"/>
</dbReference>